<dbReference type="PANTHER" id="PTHR23017:SF44">
    <property type="entry name" value="G-PROTEIN COUPLED RECEPTORS FAMILY 1 PROFILE DOMAIN-CONTAINING PROTEIN"/>
    <property type="match status" value="1"/>
</dbReference>
<dbReference type="EMBL" id="KN763127">
    <property type="protein sequence ID" value="KIH48047.1"/>
    <property type="molecule type" value="Genomic_DNA"/>
</dbReference>
<keyword evidence="1" id="KW-0472">Membrane</keyword>
<feature type="transmembrane region" description="Helical" evidence="1">
    <location>
        <begin position="20"/>
        <end position="42"/>
    </location>
</feature>
<dbReference type="Proteomes" id="UP000054047">
    <property type="component" value="Unassembled WGS sequence"/>
</dbReference>
<keyword evidence="4" id="KW-1185">Reference proteome</keyword>
<evidence type="ECO:0000313" key="3">
    <source>
        <dbReference type="EMBL" id="KIH48047.1"/>
    </source>
</evidence>
<evidence type="ECO:0000256" key="1">
    <source>
        <dbReference type="SAM" id="Phobius"/>
    </source>
</evidence>
<reference evidence="3 4" key="1">
    <citation type="submission" date="2013-12" db="EMBL/GenBank/DDBJ databases">
        <title>Draft genome of the parsitic nematode Ancylostoma duodenale.</title>
        <authorList>
            <person name="Mitreva M."/>
        </authorList>
    </citation>
    <scope>NUCLEOTIDE SEQUENCE [LARGE SCALE GENOMIC DNA]</scope>
    <source>
        <strain evidence="3 4">Zhejiang</strain>
    </source>
</reference>
<name>A0A0C2CDW7_9BILA</name>
<keyword evidence="1" id="KW-0812">Transmembrane</keyword>
<dbReference type="Pfam" id="PF10328">
    <property type="entry name" value="7TM_GPCR_Srx"/>
    <property type="match status" value="1"/>
</dbReference>
<feature type="domain" description="7TM GPCR serpentine receptor class x (Srx)" evidence="2">
    <location>
        <begin position="3"/>
        <end position="65"/>
    </location>
</feature>
<proteinExistence type="predicted"/>
<keyword evidence="1" id="KW-1133">Transmembrane helix</keyword>
<sequence>MRKSGQKDRDRRRNKEINFLKQAVLQGIVFVVELYTYFHLAWQFQNKWAVWALTTLAWNLVYCTDS</sequence>
<accession>A0A0C2CDW7</accession>
<dbReference type="InterPro" id="IPR019430">
    <property type="entry name" value="7TM_GPCR_serpentine_rcpt_Srx"/>
</dbReference>
<evidence type="ECO:0000259" key="2">
    <source>
        <dbReference type="Pfam" id="PF10328"/>
    </source>
</evidence>
<dbReference type="PANTHER" id="PTHR23017">
    <property type="entry name" value="SERPENTINE RECEPTOR, CLASS X"/>
    <property type="match status" value="1"/>
</dbReference>
<dbReference type="OrthoDB" id="5825164at2759"/>
<gene>
    <name evidence="3" type="ORF">ANCDUO_21887</name>
</gene>
<organism evidence="3 4">
    <name type="scientific">Ancylostoma duodenale</name>
    <dbReference type="NCBI Taxonomy" id="51022"/>
    <lineage>
        <taxon>Eukaryota</taxon>
        <taxon>Metazoa</taxon>
        <taxon>Ecdysozoa</taxon>
        <taxon>Nematoda</taxon>
        <taxon>Chromadorea</taxon>
        <taxon>Rhabditida</taxon>
        <taxon>Rhabditina</taxon>
        <taxon>Rhabditomorpha</taxon>
        <taxon>Strongyloidea</taxon>
        <taxon>Ancylostomatidae</taxon>
        <taxon>Ancylostomatinae</taxon>
        <taxon>Ancylostoma</taxon>
    </lineage>
</organism>
<dbReference type="AlphaFoldDB" id="A0A0C2CDW7"/>
<protein>
    <recommendedName>
        <fullName evidence="2">7TM GPCR serpentine receptor class x (Srx) domain-containing protein</fullName>
    </recommendedName>
</protein>
<evidence type="ECO:0000313" key="4">
    <source>
        <dbReference type="Proteomes" id="UP000054047"/>
    </source>
</evidence>